<keyword evidence="1" id="KW-1185">Reference proteome</keyword>
<dbReference type="RefSeq" id="XP_008235426.1">
    <property type="nucleotide sequence ID" value="XM_008237204.2"/>
</dbReference>
<name>A0ABM0P7F2_PRUMU</name>
<sequence length="147" mass="17284">MDPPHGCRPRRPCLLHHPHHHRRHHHPLFLCPHHHHHHHLHLQNNRTLFNCHVHTNFAPFPQNPEHFAAAAAAIPFQTHLISETSGALQEQQKHGEIGDVVGFEEEEEEEEDDDPVFVLTDEWKEFFAKSEAKRRLEKQQAKKKRKG</sequence>
<dbReference type="PANTHER" id="PTHR48235">
    <property type="entry name" value="OS01G0916700 PROTEIN"/>
    <property type="match status" value="1"/>
</dbReference>
<dbReference type="PANTHER" id="PTHR48235:SF1">
    <property type="entry name" value="OS01G0916700 PROTEIN"/>
    <property type="match status" value="1"/>
</dbReference>
<dbReference type="GeneID" id="103334263"/>
<reference evidence="1" key="1">
    <citation type="journal article" date="2012" name="Nat. Commun.">
        <title>The genome of Prunus mume.</title>
        <authorList>
            <person name="Zhang Q."/>
            <person name="Chen W."/>
            <person name="Sun L."/>
            <person name="Zhao F."/>
            <person name="Huang B."/>
            <person name="Yang W."/>
            <person name="Tao Y."/>
            <person name="Wang J."/>
            <person name="Yuan Z."/>
            <person name="Fan G."/>
            <person name="Xing Z."/>
            <person name="Han C."/>
            <person name="Pan H."/>
            <person name="Zhong X."/>
            <person name="Shi W."/>
            <person name="Liang X."/>
            <person name="Du D."/>
            <person name="Sun F."/>
            <person name="Xu Z."/>
            <person name="Hao R."/>
            <person name="Lv T."/>
            <person name="Lv Y."/>
            <person name="Zheng Z."/>
            <person name="Sun M."/>
            <person name="Luo L."/>
            <person name="Cai M."/>
            <person name="Gao Y."/>
            <person name="Wang J."/>
            <person name="Yin Y."/>
            <person name="Xu X."/>
            <person name="Cheng T."/>
            <person name="Wang J."/>
        </authorList>
    </citation>
    <scope>NUCLEOTIDE SEQUENCE [LARGE SCALE GENOMIC DNA]</scope>
</reference>
<proteinExistence type="predicted"/>
<accession>A0ABM0P7F2</accession>
<organism evidence="1 2">
    <name type="scientific">Prunus mume</name>
    <name type="common">Japanese apricot</name>
    <name type="synonym">Armeniaca mume</name>
    <dbReference type="NCBI Taxonomy" id="102107"/>
    <lineage>
        <taxon>Eukaryota</taxon>
        <taxon>Viridiplantae</taxon>
        <taxon>Streptophyta</taxon>
        <taxon>Embryophyta</taxon>
        <taxon>Tracheophyta</taxon>
        <taxon>Spermatophyta</taxon>
        <taxon>Magnoliopsida</taxon>
        <taxon>eudicotyledons</taxon>
        <taxon>Gunneridae</taxon>
        <taxon>Pentapetalae</taxon>
        <taxon>rosids</taxon>
        <taxon>fabids</taxon>
        <taxon>Rosales</taxon>
        <taxon>Rosaceae</taxon>
        <taxon>Amygdaloideae</taxon>
        <taxon>Amygdaleae</taxon>
        <taxon>Prunus</taxon>
    </lineage>
</organism>
<protein>
    <submittedName>
        <fullName evidence="2">SKI/DACH domain-containing protein 1-like</fullName>
    </submittedName>
</protein>
<dbReference type="Proteomes" id="UP000694861">
    <property type="component" value="Linkage group LG6"/>
</dbReference>
<evidence type="ECO:0000313" key="1">
    <source>
        <dbReference type="Proteomes" id="UP000694861"/>
    </source>
</evidence>
<evidence type="ECO:0000313" key="2">
    <source>
        <dbReference type="RefSeq" id="XP_008235426.1"/>
    </source>
</evidence>
<reference evidence="2" key="2">
    <citation type="submission" date="2025-08" db="UniProtKB">
        <authorList>
            <consortium name="RefSeq"/>
        </authorList>
    </citation>
    <scope>IDENTIFICATION</scope>
</reference>
<gene>
    <name evidence="2" type="primary">LOC103334263</name>
</gene>